<dbReference type="AlphaFoldDB" id="A0A7T0Q9J6"/>
<feature type="transmembrane region" description="Helical" evidence="1">
    <location>
        <begin position="6"/>
        <end position="26"/>
    </location>
</feature>
<keyword evidence="1" id="KW-1133">Transmembrane helix</keyword>
<feature type="transmembrane region" description="Helical" evidence="1">
    <location>
        <begin position="38"/>
        <end position="61"/>
    </location>
</feature>
<keyword evidence="1" id="KW-0812">Transmembrane</keyword>
<keyword evidence="2" id="KW-0614">Plasmid</keyword>
<keyword evidence="1" id="KW-0472">Membrane</keyword>
<protein>
    <submittedName>
        <fullName evidence="2">Uncharacterized protein</fullName>
    </submittedName>
</protein>
<gene>
    <name evidence="2" type="ORF">pLIS600196c</name>
</gene>
<reference evidence="2" key="2">
    <citation type="submission" date="2020-10" db="EMBL/GenBank/DDBJ databases">
        <authorList>
            <person name="Chmielowska C.A."/>
            <person name="Korsak D."/>
            <person name="Bartosik D."/>
        </authorList>
    </citation>
    <scope>NUCLEOTIDE SEQUENCE</scope>
    <source>
        <strain evidence="2">Sr11</strain>
        <plasmid evidence="2">pLIS6</plasmid>
    </source>
</reference>
<reference evidence="2" key="1">
    <citation type="journal article" date="2020" name="Int. J. Mol. Sci.">
        <title>Genetic Carriers and Genomic Distribution of cadA6-A Novel Variant of a Cadmium Resistance Determinant Identified in Listeria spp.</title>
        <authorList>
            <person name="Chmielowska C."/>
            <person name="Korsak D."/>
            <person name="Szmulkowska B."/>
            <person name="Krop A."/>
            <person name="Lipka K."/>
            <person name="Krupinska M."/>
            <person name="Bartosik D."/>
        </authorList>
    </citation>
    <scope>NUCLEOTIDE SEQUENCE</scope>
    <source>
        <strain evidence="2">Sr11</strain>
    </source>
</reference>
<name>A0A7T0Q9J6_LISIV</name>
<organism evidence="2">
    <name type="scientific">Listeria ivanovii</name>
    <dbReference type="NCBI Taxonomy" id="1638"/>
    <lineage>
        <taxon>Bacteria</taxon>
        <taxon>Bacillati</taxon>
        <taxon>Bacillota</taxon>
        <taxon>Bacilli</taxon>
        <taxon>Bacillales</taxon>
        <taxon>Listeriaceae</taxon>
        <taxon>Listeria</taxon>
    </lineage>
</organism>
<dbReference type="RefSeq" id="WP_185381623.1">
    <property type="nucleotide sequence ID" value="NZ_MW124302.1"/>
</dbReference>
<evidence type="ECO:0000313" key="2">
    <source>
        <dbReference type="EMBL" id="QPL19474.1"/>
    </source>
</evidence>
<proteinExistence type="predicted"/>
<sequence>MSLIGTILYYIFGFGFNLYTTIFSFLADHALTDLGVNVFWAVLFSAFVILSIMGFFAIYMYTSFFAIIVYPLFIALLGPAIIIAAAYALFLLFKVFKEKKQTIRSN</sequence>
<geneLocation type="plasmid" evidence="2">
    <name>pLIS6</name>
</geneLocation>
<dbReference type="EMBL" id="MW124302">
    <property type="protein sequence ID" value="QPL19474.1"/>
    <property type="molecule type" value="Genomic_DNA"/>
</dbReference>
<accession>A0A7T0Q9J6</accession>
<feature type="transmembrane region" description="Helical" evidence="1">
    <location>
        <begin position="67"/>
        <end position="93"/>
    </location>
</feature>
<evidence type="ECO:0000256" key="1">
    <source>
        <dbReference type="SAM" id="Phobius"/>
    </source>
</evidence>